<dbReference type="Proteomes" id="UP000288716">
    <property type="component" value="Unassembled WGS sequence"/>
</dbReference>
<dbReference type="GO" id="GO:0008270">
    <property type="term" value="F:zinc ion binding"/>
    <property type="evidence" value="ECO:0007669"/>
    <property type="project" value="UniProtKB-KW"/>
</dbReference>
<dbReference type="PANTHER" id="PTHR46306">
    <property type="entry name" value="BTB/POZ DOMAIN-CONTAINING PROTEIN 9"/>
    <property type="match status" value="1"/>
</dbReference>
<feature type="domain" description="C2H2-type" evidence="2">
    <location>
        <begin position="310"/>
        <end position="333"/>
    </location>
</feature>
<dbReference type="GO" id="GO:0048512">
    <property type="term" value="P:circadian behavior"/>
    <property type="evidence" value="ECO:0007669"/>
    <property type="project" value="TreeGrafter"/>
</dbReference>
<dbReference type="GO" id="GO:0050804">
    <property type="term" value="P:modulation of chemical synaptic transmission"/>
    <property type="evidence" value="ECO:0007669"/>
    <property type="project" value="TreeGrafter"/>
</dbReference>
<dbReference type="Pfam" id="PF07707">
    <property type="entry name" value="BACK"/>
    <property type="match status" value="1"/>
</dbReference>
<dbReference type="PROSITE" id="PS00028">
    <property type="entry name" value="ZINC_FINGER_C2H2_1"/>
    <property type="match status" value="3"/>
</dbReference>
<dbReference type="InterPro" id="IPR013087">
    <property type="entry name" value="Znf_C2H2_type"/>
</dbReference>
<dbReference type="AlphaFoldDB" id="A0A443S7H9"/>
<comment type="caution">
    <text evidence="3">The sequence shown here is derived from an EMBL/GenBank/DDBJ whole genome shotgun (WGS) entry which is preliminary data.</text>
</comment>
<name>A0A443S7H9_9ACAR</name>
<evidence type="ECO:0000256" key="1">
    <source>
        <dbReference type="PROSITE-ProRule" id="PRU00042"/>
    </source>
</evidence>
<evidence type="ECO:0000313" key="4">
    <source>
        <dbReference type="Proteomes" id="UP000288716"/>
    </source>
</evidence>
<dbReference type="SMART" id="SM00875">
    <property type="entry name" value="BACK"/>
    <property type="match status" value="1"/>
</dbReference>
<dbReference type="GO" id="GO:0005737">
    <property type="term" value="C:cytoplasm"/>
    <property type="evidence" value="ECO:0007669"/>
    <property type="project" value="TreeGrafter"/>
</dbReference>
<sequence length="360" mass="42795">MSLADEKERLLSFLDDNARQLITKDVFLTFPYDLIVELLCRNTFCANELEILKAVLRWHEYHENEHLKTVLLRIRWCNITPIEYSSFVRPLHIITDDEYFRWNSETKPRIVVEQKDSTESSNQIRVKTEFLDTNSTESAVNNSAGYYPTEGEIKHWLSTFCETVSRNKEQHYKCKVEMKGDVLDHIVYVHERGNGLKCVNCNEEFITKDAVSAHTCDARKQSRNKRNVQFESYHSYLRNITCLKCGAIFQKKNDFVEHQKLHRQVRTHWQRSNKSQRRRFKSNTTKQLNKSKFYQDSPITDKQSGCFVIHTCCSCGKRFDNKQRFNDHYRKIHRNVCWCNKCDALFTNRGLLYKHAIKMH</sequence>
<gene>
    <name evidence="3" type="ORF">B4U80_13922</name>
</gene>
<keyword evidence="1" id="KW-0862">Zinc</keyword>
<keyword evidence="4" id="KW-1185">Reference proteome</keyword>
<feature type="domain" description="C2H2-type" evidence="2">
    <location>
        <begin position="240"/>
        <end position="267"/>
    </location>
</feature>
<evidence type="ECO:0000313" key="3">
    <source>
        <dbReference type="EMBL" id="RWS23499.1"/>
    </source>
</evidence>
<dbReference type="VEuPathDB" id="VectorBase:LDEU008541"/>
<proteinExistence type="predicted"/>
<dbReference type="SMART" id="SM00355">
    <property type="entry name" value="ZnF_C2H2"/>
    <property type="match status" value="3"/>
</dbReference>
<dbReference type="EMBL" id="NCKV01006343">
    <property type="protein sequence ID" value="RWS23499.1"/>
    <property type="molecule type" value="Genomic_DNA"/>
</dbReference>
<keyword evidence="1" id="KW-0479">Metal-binding</keyword>
<protein>
    <recommendedName>
        <fullName evidence="2">C2H2-type domain-containing protein</fullName>
    </recommendedName>
</protein>
<dbReference type="InterPro" id="IPR011705">
    <property type="entry name" value="BACK"/>
</dbReference>
<keyword evidence="1" id="KW-0863">Zinc-finger</keyword>
<dbReference type="InterPro" id="IPR052407">
    <property type="entry name" value="BTB_POZ_domain_cont_9"/>
</dbReference>
<dbReference type="PROSITE" id="PS50157">
    <property type="entry name" value="ZINC_FINGER_C2H2_2"/>
    <property type="match status" value="2"/>
</dbReference>
<dbReference type="Gene3D" id="1.25.40.420">
    <property type="match status" value="1"/>
</dbReference>
<reference evidence="3 4" key="1">
    <citation type="journal article" date="2018" name="Gigascience">
        <title>Genomes of trombidid mites reveal novel predicted allergens and laterally-transferred genes associated with secondary metabolism.</title>
        <authorList>
            <person name="Dong X."/>
            <person name="Chaisiri K."/>
            <person name="Xia D."/>
            <person name="Armstrong S.D."/>
            <person name="Fang Y."/>
            <person name="Donnelly M.J."/>
            <person name="Kadowaki T."/>
            <person name="McGarry J.W."/>
            <person name="Darby A.C."/>
            <person name="Makepeace B.L."/>
        </authorList>
    </citation>
    <scope>NUCLEOTIDE SEQUENCE [LARGE SCALE GENOMIC DNA]</scope>
    <source>
        <strain evidence="3">UoL-UT</strain>
    </source>
</reference>
<dbReference type="GO" id="GO:0008344">
    <property type="term" value="P:adult locomotory behavior"/>
    <property type="evidence" value="ECO:0007669"/>
    <property type="project" value="TreeGrafter"/>
</dbReference>
<dbReference type="STRING" id="299467.A0A443S7H9"/>
<evidence type="ECO:0000259" key="2">
    <source>
        <dbReference type="PROSITE" id="PS50157"/>
    </source>
</evidence>
<organism evidence="3 4">
    <name type="scientific">Leptotrombidium deliense</name>
    <dbReference type="NCBI Taxonomy" id="299467"/>
    <lineage>
        <taxon>Eukaryota</taxon>
        <taxon>Metazoa</taxon>
        <taxon>Ecdysozoa</taxon>
        <taxon>Arthropoda</taxon>
        <taxon>Chelicerata</taxon>
        <taxon>Arachnida</taxon>
        <taxon>Acari</taxon>
        <taxon>Acariformes</taxon>
        <taxon>Trombidiformes</taxon>
        <taxon>Prostigmata</taxon>
        <taxon>Anystina</taxon>
        <taxon>Parasitengona</taxon>
        <taxon>Trombiculoidea</taxon>
        <taxon>Trombiculidae</taxon>
        <taxon>Leptotrombidium</taxon>
    </lineage>
</organism>
<dbReference type="OrthoDB" id="3437960at2759"/>
<dbReference type="PANTHER" id="PTHR46306:SF1">
    <property type="entry name" value="BTB_POZ DOMAIN-CONTAINING PROTEIN 9"/>
    <property type="match status" value="1"/>
</dbReference>
<accession>A0A443S7H9</accession>